<name>A0A158ASL9_9BURK</name>
<reference evidence="2" key="1">
    <citation type="submission" date="2016-01" db="EMBL/GenBank/DDBJ databases">
        <authorList>
            <person name="Peeters C."/>
        </authorList>
    </citation>
    <scope>NUCLEOTIDE SEQUENCE</scope>
    <source>
        <strain evidence="2">LMG 29322</strain>
    </source>
</reference>
<dbReference type="AlphaFoldDB" id="A0A158ASL9"/>
<organism evidence="2 3">
    <name type="scientific">Caballeronia hypogeia</name>
    <dbReference type="NCBI Taxonomy" id="1777140"/>
    <lineage>
        <taxon>Bacteria</taxon>
        <taxon>Pseudomonadati</taxon>
        <taxon>Pseudomonadota</taxon>
        <taxon>Betaproteobacteria</taxon>
        <taxon>Burkholderiales</taxon>
        <taxon>Burkholderiaceae</taxon>
        <taxon>Caballeronia</taxon>
    </lineage>
</organism>
<keyword evidence="1" id="KW-1133">Transmembrane helix</keyword>
<keyword evidence="3" id="KW-1185">Reference proteome</keyword>
<keyword evidence="1" id="KW-0472">Membrane</keyword>
<dbReference type="RefSeq" id="WP_061167934.1">
    <property type="nucleotide sequence ID" value="NZ_FCOA02000007.1"/>
</dbReference>
<feature type="transmembrane region" description="Helical" evidence="1">
    <location>
        <begin position="96"/>
        <end position="114"/>
    </location>
</feature>
<feature type="transmembrane region" description="Helical" evidence="1">
    <location>
        <begin position="72"/>
        <end position="90"/>
    </location>
</feature>
<keyword evidence="1" id="KW-0812">Transmembrane</keyword>
<gene>
    <name evidence="2" type="ORF">AWB79_02711</name>
</gene>
<dbReference type="STRING" id="1777140.AWB79_02711"/>
<protein>
    <submittedName>
        <fullName evidence="2">Uncharacterized protein</fullName>
    </submittedName>
</protein>
<proteinExistence type="predicted"/>
<evidence type="ECO:0000256" key="1">
    <source>
        <dbReference type="SAM" id="Phobius"/>
    </source>
</evidence>
<dbReference type="OrthoDB" id="9035562at2"/>
<comment type="caution">
    <text evidence="2">The sequence shown here is derived from an EMBL/GenBank/DDBJ whole genome shotgun (WGS) entry which is preliminary data.</text>
</comment>
<dbReference type="Proteomes" id="UP000054851">
    <property type="component" value="Unassembled WGS sequence"/>
</dbReference>
<dbReference type="EMBL" id="FCOA02000007">
    <property type="protein sequence ID" value="SAK60456.1"/>
    <property type="molecule type" value="Genomic_DNA"/>
</dbReference>
<evidence type="ECO:0000313" key="3">
    <source>
        <dbReference type="Proteomes" id="UP000054851"/>
    </source>
</evidence>
<sequence>MQDFAYLFPDSAAAWLEGRGDARFQRYERHYRADRATVQSQEAFDLEQSNIRFAQRFGSGRRQFAAVSKSEAFGALATFLILLWGGTLLLSSVGATQPVAVAAVLGVVFVALRVKHFRARAKHR</sequence>
<accession>A0A158ASL9</accession>
<evidence type="ECO:0000313" key="2">
    <source>
        <dbReference type="EMBL" id="SAK60456.1"/>
    </source>
</evidence>